<dbReference type="Pfam" id="PF13377">
    <property type="entry name" value="Peripla_BP_3"/>
    <property type="match status" value="1"/>
</dbReference>
<accession>A0ABW1CFW8</accession>
<evidence type="ECO:0000313" key="5">
    <source>
        <dbReference type="EMBL" id="MFC5823571.1"/>
    </source>
</evidence>
<dbReference type="PANTHER" id="PTHR30146:SF109">
    <property type="entry name" value="HTH-TYPE TRANSCRIPTIONAL REGULATOR GALS"/>
    <property type="match status" value="1"/>
</dbReference>
<name>A0ABW1CFW8_9ACTN</name>
<sequence length="338" mass="36281">MTKRGRRGTTLQEIAQEIGVSVATVSRVARGVGQVSEDTRRRVLAAIERYDFRPSRLGRGLAERSHGALGIVFPGLSGPYFSEVIGGFEEEAVRAELAVIILGTHLLRESDELVRDTAARVDGLAVMGGILSDDVVDRLRDRGDPVIMLAGSPRAGIPTIRTENLSAFDRLTRHLLIDHGYDRLVFVGDPESSPDASYRWRGFEQAYRHAEAGPPASPVRVGLTQSDGFIAVDRLLDAGPPPRALVCANDETAIGAVLALLDKGHRVPQDVAVTGFDDIPMAGLPVSGLTTVRQPMRELGMETARLLLREIEGSGPVAVDHVLETQLVIRGSCGCGTA</sequence>
<dbReference type="GO" id="GO:0003677">
    <property type="term" value="F:DNA binding"/>
    <property type="evidence" value="ECO:0007669"/>
    <property type="project" value="UniProtKB-KW"/>
</dbReference>
<dbReference type="InterPro" id="IPR000843">
    <property type="entry name" value="HTH_LacI"/>
</dbReference>
<evidence type="ECO:0000313" key="6">
    <source>
        <dbReference type="Proteomes" id="UP001596058"/>
    </source>
</evidence>
<evidence type="ECO:0000256" key="1">
    <source>
        <dbReference type="ARBA" id="ARBA00023015"/>
    </source>
</evidence>
<dbReference type="SUPFAM" id="SSF53822">
    <property type="entry name" value="Periplasmic binding protein-like I"/>
    <property type="match status" value="1"/>
</dbReference>
<keyword evidence="6" id="KW-1185">Reference proteome</keyword>
<keyword evidence="1" id="KW-0805">Transcription regulation</keyword>
<dbReference type="CDD" id="cd01392">
    <property type="entry name" value="HTH_LacI"/>
    <property type="match status" value="1"/>
</dbReference>
<feature type="domain" description="HTH lacI-type" evidence="4">
    <location>
        <begin position="9"/>
        <end position="63"/>
    </location>
</feature>
<dbReference type="SMART" id="SM00354">
    <property type="entry name" value="HTH_LACI"/>
    <property type="match status" value="1"/>
</dbReference>
<dbReference type="InterPro" id="IPR028082">
    <property type="entry name" value="Peripla_BP_I"/>
</dbReference>
<keyword evidence="3" id="KW-0804">Transcription</keyword>
<protein>
    <submittedName>
        <fullName evidence="5">LacI family DNA-binding transcriptional regulator</fullName>
    </submittedName>
</protein>
<dbReference type="InterPro" id="IPR046335">
    <property type="entry name" value="LacI/GalR-like_sensor"/>
</dbReference>
<reference evidence="6" key="1">
    <citation type="journal article" date="2019" name="Int. J. Syst. Evol. Microbiol.">
        <title>The Global Catalogue of Microorganisms (GCM) 10K type strain sequencing project: providing services to taxonomists for standard genome sequencing and annotation.</title>
        <authorList>
            <consortium name="The Broad Institute Genomics Platform"/>
            <consortium name="The Broad Institute Genome Sequencing Center for Infectious Disease"/>
            <person name="Wu L."/>
            <person name="Ma J."/>
        </authorList>
    </citation>
    <scope>NUCLEOTIDE SEQUENCE [LARGE SCALE GENOMIC DNA]</scope>
    <source>
        <strain evidence="6">CCUG 53903</strain>
    </source>
</reference>
<dbReference type="SUPFAM" id="SSF47413">
    <property type="entry name" value="lambda repressor-like DNA-binding domains"/>
    <property type="match status" value="1"/>
</dbReference>
<dbReference type="PROSITE" id="PS50932">
    <property type="entry name" value="HTH_LACI_2"/>
    <property type="match status" value="1"/>
</dbReference>
<dbReference type="CDD" id="cd06267">
    <property type="entry name" value="PBP1_LacI_sugar_binding-like"/>
    <property type="match status" value="1"/>
</dbReference>
<comment type="caution">
    <text evidence="5">The sequence shown here is derived from an EMBL/GenBank/DDBJ whole genome shotgun (WGS) entry which is preliminary data.</text>
</comment>
<dbReference type="Gene3D" id="1.10.260.40">
    <property type="entry name" value="lambda repressor-like DNA-binding domains"/>
    <property type="match status" value="1"/>
</dbReference>
<evidence type="ECO:0000259" key="4">
    <source>
        <dbReference type="PROSITE" id="PS50932"/>
    </source>
</evidence>
<organism evidence="5 6">
    <name type="scientific">Nonomuraea insulae</name>
    <dbReference type="NCBI Taxonomy" id="1616787"/>
    <lineage>
        <taxon>Bacteria</taxon>
        <taxon>Bacillati</taxon>
        <taxon>Actinomycetota</taxon>
        <taxon>Actinomycetes</taxon>
        <taxon>Streptosporangiales</taxon>
        <taxon>Streptosporangiaceae</taxon>
        <taxon>Nonomuraea</taxon>
    </lineage>
</organism>
<evidence type="ECO:0000256" key="3">
    <source>
        <dbReference type="ARBA" id="ARBA00023163"/>
    </source>
</evidence>
<keyword evidence="2 5" id="KW-0238">DNA-binding</keyword>
<dbReference type="RefSeq" id="WP_379513105.1">
    <property type="nucleotide sequence ID" value="NZ_JBHSPA010000010.1"/>
</dbReference>
<gene>
    <name evidence="5" type="ORF">ACFPZ3_06895</name>
</gene>
<proteinExistence type="predicted"/>
<dbReference type="InterPro" id="IPR010982">
    <property type="entry name" value="Lambda_DNA-bd_dom_sf"/>
</dbReference>
<evidence type="ECO:0000256" key="2">
    <source>
        <dbReference type="ARBA" id="ARBA00023125"/>
    </source>
</evidence>
<dbReference type="PANTHER" id="PTHR30146">
    <property type="entry name" value="LACI-RELATED TRANSCRIPTIONAL REPRESSOR"/>
    <property type="match status" value="1"/>
</dbReference>
<dbReference type="Pfam" id="PF00356">
    <property type="entry name" value="LacI"/>
    <property type="match status" value="1"/>
</dbReference>
<dbReference type="Proteomes" id="UP001596058">
    <property type="component" value="Unassembled WGS sequence"/>
</dbReference>
<dbReference type="Gene3D" id="3.40.50.2300">
    <property type="match status" value="2"/>
</dbReference>
<dbReference type="EMBL" id="JBHSPA010000010">
    <property type="protein sequence ID" value="MFC5823571.1"/>
    <property type="molecule type" value="Genomic_DNA"/>
</dbReference>